<reference evidence="2" key="1">
    <citation type="journal article" date="2023" name="Front. Plant Sci.">
        <title>Chromosomal-level genome assembly of Melastoma candidum provides insights into trichome evolution.</title>
        <authorList>
            <person name="Zhong Y."/>
            <person name="Wu W."/>
            <person name="Sun C."/>
            <person name="Zou P."/>
            <person name="Liu Y."/>
            <person name="Dai S."/>
            <person name="Zhou R."/>
        </authorList>
    </citation>
    <scope>NUCLEOTIDE SEQUENCE [LARGE SCALE GENOMIC DNA]</scope>
</reference>
<protein>
    <submittedName>
        <fullName evidence="1">Uncharacterized protein</fullName>
    </submittedName>
</protein>
<gene>
    <name evidence="1" type="ORF">MLD38_009311</name>
</gene>
<organism evidence="1 2">
    <name type="scientific">Melastoma candidum</name>
    <dbReference type="NCBI Taxonomy" id="119954"/>
    <lineage>
        <taxon>Eukaryota</taxon>
        <taxon>Viridiplantae</taxon>
        <taxon>Streptophyta</taxon>
        <taxon>Embryophyta</taxon>
        <taxon>Tracheophyta</taxon>
        <taxon>Spermatophyta</taxon>
        <taxon>Magnoliopsida</taxon>
        <taxon>eudicotyledons</taxon>
        <taxon>Gunneridae</taxon>
        <taxon>Pentapetalae</taxon>
        <taxon>rosids</taxon>
        <taxon>malvids</taxon>
        <taxon>Myrtales</taxon>
        <taxon>Melastomataceae</taxon>
        <taxon>Melastomatoideae</taxon>
        <taxon>Melastomateae</taxon>
        <taxon>Melastoma</taxon>
    </lineage>
</organism>
<accession>A0ACB9RYG0</accession>
<name>A0ACB9RYG0_9MYRT</name>
<dbReference type="EMBL" id="CM042882">
    <property type="protein sequence ID" value="KAI4383477.1"/>
    <property type="molecule type" value="Genomic_DNA"/>
</dbReference>
<comment type="caution">
    <text evidence="1">The sequence shown here is derived from an EMBL/GenBank/DDBJ whole genome shotgun (WGS) entry which is preliminary data.</text>
</comment>
<evidence type="ECO:0000313" key="1">
    <source>
        <dbReference type="EMBL" id="KAI4383477.1"/>
    </source>
</evidence>
<keyword evidence="2" id="KW-1185">Reference proteome</keyword>
<evidence type="ECO:0000313" key="2">
    <source>
        <dbReference type="Proteomes" id="UP001057402"/>
    </source>
</evidence>
<proteinExistence type="predicted"/>
<dbReference type="Proteomes" id="UP001057402">
    <property type="component" value="Chromosome 3"/>
</dbReference>
<sequence length="681" mass="77310">MASHGWWIRLLLLVVIIGSINVFRGNSRVVVDDDNTQRDTIDSNEKSLLQLRSHNQGQVVMDNGIVHVTLSSPGGEVIGISYNGMDNLLEGHNQITNRGYFDLVWNAAGDRTGTYDNVQGTRMRIIQQTNDILELSFTREWSDGSSEGMAPLNVDKRYVMMRNTSGFYTYVIVDRREGWPAFNLGAARVAFKLNMRNFRYMAVSDKRRRIMPTEMDRRRGEKLGYPEAVLLTNPSNRDLIGEVDDKYQYSVESQNDKVHGWISRNPSIGFWMITPSYEFRTGGPVKQDLTSHVGPTTLGVFMSDHYGGREVTTKFQDGESWKKVFGPVMIYVNSAPPSDNNSNDNLWKDANRQMEEEVQRWPYDFIQSEDYPGSSQRGTVSGQLNVRDRYVNIEDFGAKSAYVGLALPGEAGSWEKETKGYQFWTRADMNGRFVIKNVRPGLYNLYAWVPGFLGDYKYEGDVIIGLGSEINLGMLVFTPPRQGPTLWEIGIPDRSAAEFYVPKPNPMYVNKVLLDSYEDRFRQYGLWERYADIYGIEDPVYTVGVSNYSTDWFYAHVTRKNGDSSYSPTTRQIKFELDQLDYMGMYTLQGALAASTGAQLIFQVNDHNPFRPRLATTAGGTDNAIARHGIHGLYHLFSVQVPGYILRQGSNTIYVTQPRAMGAFEGLMYDYIRLEGPSRAV</sequence>